<dbReference type="GO" id="GO:0006508">
    <property type="term" value="P:proteolysis"/>
    <property type="evidence" value="ECO:0007669"/>
    <property type="project" value="UniProtKB-KW"/>
</dbReference>
<dbReference type="KEGG" id="vgu:HYG85_05165"/>
<keyword evidence="4" id="KW-0479">Metal-binding</keyword>
<dbReference type="InterPro" id="IPR011650">
    <property type="entry name" value="Peptidase_M20_dimer"/>
</dbReference>
<dbReference type="NCBIfam" id="TIGR01887">
    <property type="entry name" value="dipeptidaselike"/>
    <property type="match status" value="1"/>
</dbReference>
<dbReference type="SUPFAM" id="SSF53187">
    <property type="entry name" value="Zn-dependent exopeptidases"/>
    <property type="match status" value="1"/>
</dbReference>
<dbReference type="AlphaFoldDB" id="A0A8J8M8K2"/>
<evidence type="ECO:0000256" key="4">
    <source>
        <dbReference type="ARBA" id="ARBA00022723"/>
    </source>
</evidence>
<dbReference type="PANTHER" id="PTHR43808">
    <property type="entry name" value="ACETYLORNITHINE DEACETYLASE"/>
    <property type="match status" value="1"/>
</dbReference>
<evidence type="ECO:0000256" key="8">
    <source>
        <dbReference type="ARBA" id="ARBA00023049"/>
    </source>
</evidence>
<dbReference type="Gene3D" id="3.30.70.360">
    <property type="match status" value="2"/>
</dbReference>
<comment type="similarity">
    <text evidence="2">Belongs to the peptidase M20A family.</text>
</comment>
<keyword evidence="7" id="KW-0224">Dipeptidase</keyword>
<dbReference type="Gene3D" id="3.40.630.10">
    <property type="entry name" value="Zn peptidases"/>
    <property type="match status" value="1"/>
</dbReference>
<evidence type="ECO:0000259" key="9">
    <source>
        <dbReference type="Pfam" id="PF07687"/>
    </source>
</evidence>
<dbReference type="InterPro" id="IPR050072">
    <property type="entry name" value="Peptidase_M20A"/>
</dbReference>
<dbReference type="GO" id="GO:0008270">
    <property type="term" value="F:zinc ion binding"/>
    <property type="evidence" value="ECO:0007669"/>
    <property type="project" value="InterPro"/>
</dbReference>
<evidence type="ECO:0000256" key="5">
    <source>
        <dbReference type="ARBA" id="ARBA00022801"/>
    </source>
</evidence>
<dbReference type="SUPFAM" id="SSF55031">
    <property type="entry name" value="Bacterial exopeptidase dimerisation domain"/>
    <property type="match status" value="1"/>
</dbReference>
<organism evidence="10 11">
    <name type="scientific">Vallitalea guaymasensis</name>
    <dbReference type="NCBI Taxonomy" id="1185412"/>
    <lineage>
        <taxon>Bacteria</taxon>
        <taxon>Bacillati</taxon>
        <taxon>Bacillota</taxon>
        <taxon>Clostridia</taxon>
        <taxon>Lachnospirales</taxon>
        <taxon>Vallitaleaceae</taxon>
        <taxon>Vallitalea</taxon>
    </lineage>
</organism>
<accession>A0A8J8M8K2</accession>
<keyword evidence="5" id="KW-0378">Hydrolase</keyword>
<gene>
    <name evidence="10" type="primary">pepV</name>
    <name evidence="10" type="ORF">HYG85_05165</name>
</gene>
<dbReference type="EMBL" id="CP058561">
    <property type="protein sequence ID" value="QUH28339.1"/>
    <property type="molecule type" value="Genomic_DNA"/>
</dbReference>
<dbReference type="GO" id="GO:0008777">
    <property type="term" value="F:acetylornithine deacetylase activity"/>
    <property type="evidence" value="ECO:0007669"/>
    <property type="project" value="TreeGrafter"/>
</dbReference>
<keyword evidence="11" id="KW-1185">Reference proteome</keyword>
<dbReference type="Pfam" id="PF01546">
    <property type="entry name" value="Peptidase_M20"/>
    <property type="match status" value="1"/>
</dbReference>
<dbReference type="PROSITE" id="PS00758">
    <property type="entry name" value="ARGE_DAPE_CPG2_1"/>
    <property type="match status" value="1"/>
</dbReference>
<dbReference type="PANTHER" id="PTHR43808:SF31">
    <property type="entry name" value="N-ACETYL-L-CITRULLINE DEACETYLASE"/>
    <property type="match status" value="1"/>
</dbReference>
<evidence type="ECO:0000256" key="7">
    <source>
        <dbReference type="ARBA" id="ARBA00022997"/>
    </source>
</evidence>
<keyword evidence="3" id="KW-0645">Protease</keyword>
<dbReference type="InterPro" id="IPR002933">
    <property type="entry name" value="Peptidase_M20"/>
</dbReference>
<evidence type="ECO:0000256" key="6">
    <source>
        <dbReference type="ARBA" id="ARBA00022833"/>
    </source>
</evidence>
<dbReference type="RefSeq" id="WP_212692581.1">
    <property type="nucleotide sequence ID" value="NZ_CP058561.1"/>
</dbReference>
<evidence type="ECO:0000313" key="11">
    <source>
        <dbReference type="Proteomes" id="UP000677305"/>
    </source>
</evidence>
<dbReference type="NCBIfam" id="NF005591">
    <property type="entry name" value="PRK07318.1"/>
    <property type="match status" value="1"/>
</dbReference>
<evidence type="ECO:0000256" key="3">
    <source>
        <dbReference type="ARBA" id="ARBA00022670"/>
    </source>
</evidence>
<feature type="domain" description="Peptidase M20 dimerisation" evidence="9">
    <location>
        <begin position="256"/>
        <end position="334"/>
    </location>
</feature>
<reference evidence="10 11" key="1">
    <citation type="submission" date="2020-07" db="EMBL/GenBank/DDBJ databases">
        <title>Vallitalea guaymasensis genome.</title>
        <authorList>
            <person name="Postec A."/>
        </authorList>
    </citation>
    <scope>NUCLEOTIDE SEQUENCE [LARGE SCALE GENOMIC DNA]</scope>
    <source>
        <strain evidence="10 11">Ra1766G1</strain>
    </source>
</reference>
<dbReference type="GO" id="GO:0016805">
    <property type="term" value="F:dipeptidase activity"/>
    <property type="evidence" value="ECO:0007669"/>
    <property type="project" value="UniProtKB-KW"/>
</dbReference>
<keyword evidence="8" id="KW-0482">Metalloprotease</keyword>
<dbReference type="CDD" id="cd03888">
    <property type="entry name" value="M20_PepV"/>
    <property type="match status" value="1"/>
</dbReference>
<protein>
    <submittedName>
        <fullName evidence="10">Dipeptidase PepV</fullName>
    </submittedName>
</protein>
<dbReference type="InterPro" id="IPR010964">
    <property type="entry name" value="M20A_pepV-rel"/>
</dbReference>
<dbReference type="GO" id="GO:0008237">
    <property type="term" value="F:metallopeptidase activity"/>
    <property type="evidence" value="ECO:0007669"/>
    <property type="project" value="UniProtKB-KW"/>
</dbReference>
<dbReference type="InterPro" id="IPR036264">
    <property type="entry name" value="Bact_exopeptidase_dim_dom"/>
</dbReference>
<dbReference type="InterPro" id="IPR001261">
    <property type="entry name" value="ArgE/DapE_CS"/>
</dbReference>
<evidence type="ECO:0000313" key="10">
    <source>
        <dbReference type="EMBL" id="QUH28339.1"/>
    </source>
</evidence>
<keyword evidence="6" id="KW-0862">Zinc</keyword>
<evidence type="ECO:0000256" key="2">
    <source>
        <dbReference type="ARBA" id="ARBA00006247"/>
    </source>
</evidence>
<evidence type="ECO:0000256" key="1">
    <source>
        <dbReference type="ARBA" id="ARBA00001947"/>
    </source>
</evidence>
<dbReference type="GO" id="GO:0006526">
    <property type="term" value="P:L-arginine biosynthetic process"/>
    <property type="evidence" value="ECO:0007669"/>
    <property type="project" value="TreeGrafter"/>
</dbReference>
<sequence>MNFRPIIEGYKDEIIHKLQELVRIKSVNEEAVGDYPFGEGPYKALEYALDLGEKLGYKTENVDNYAGHIEMGHGDDIIGILAHLDVVPEGEGWTYPPYEGSIDNNRIYGRGTSDDKGPVIAALYAMKTIEASGLDIKKRIRLILGTSEETSPEDMRYYLSKKESPTMAFSPDANFPVIRGEMGILEIILTKQWDKVSTEKCRIKNVIGGNAANMVPDLCTSIIEANEISKKKVIEVIDEIRTRKGISVETEEIQDGIKIISKGISAHGGKPEEGINAISQMLMVLEMLDAGTTQVKEFINTYNEKIGMTYNGQKIGCGFEDDISGKLKLNIGVINLDEDSLNIRLNVRYPITIDSKIVIDNMREELGKCGIDLFVKNHLKPIYMDEDHFLVQKLMKAYKKVTGDYEAEPLVISGGTYARAMKNAVAFGINFPGEKETEHLSDEYIDIDNLLKCTEIFAEALYELIND</sequence>
<dbReference type="Pfam" id="PF07687">
    <property type="entry name" value="M20_dimer"/>
    <property type="match status" value="1"/>
</dbReference>
<name>A0A8J8M8K2_9FIRM</name>
<proteinExistence type="inferred from homology"/>
<comment type="cofactor">
    <cofactor evidence="1">
        <name>Zn(2+)</name>
        <dbReference type="ChEBI" id="CHEBI:29105"/>
    </cofactor>
</comment>
<dbReference type="Proteomes" id="UP000677305">
    <property type="component" value="Chromosome"/>
</dbReference>